<keyword evidence="1" id="KW-1003">Cell membrane</keyword>
<evidence type="ECO:0000256" key="1">
    <source>
        <dbReference type="RuleBase" id="RU004429"/>
    </source>
</evidence>
<dbReference type="RefSeq" id="WP_319953179.1">
    <property type="nucleotide sequence ID" value="NZ_JAXAVX010000002.1"/>
</dbReference>
<dbReference type="EC" id="7.1.1.-" evidence="1"/>
<sequence>MNEALFFFAGPIAVLTALGVVVLRNPFYAVLSLVVHLLSLSLLFLLLYAPFLAVIQVMVYVGAVMVLYVFVNAYVGGADDAGGGPGRPLRWLAGLISIGVAATFGIALLGSGLTAIDSDGAEVGADFGSPGQIGELLLTKFLLPFELASFLLLVAAVGAVVLARRRGGTLPGETRMIAALDLLAPTGTGSMREGIGAINPVPGAVNTKLPSGTRPDGGTASGGTASRDGGEDR</sequence>
<feature type="transmembrane region" description="Helical" evidence="1">
    <location>
        <begin position="6"/>
        <end position="23"/>
    </location>
</feature>
<keyword evidence="1" id="KW-0472">Membrane</keyword>
<organism evidence="3 4">
    <name type="scientific">Patulibacter brassicae</name>
    <dbReference type="NCBI Taxonomy" id="1705717"/>
    <lineage>
        <taxon>Bacteria</taxon>
        <taxon>Bacillati</taxon>
        <taxon>Actinomycetota</taxon>
        <taxon>Thermoleophilia</taxon>
        <taxon>Solirubrobacterales</taxon>
        <taxon>Patulibacteraceae</taxon>
        <taxon>Patulibacter</taxon>
    </lineage>
</organism>
<dbReference type="InterPro" id="IPR042106">
    <property type="entry name" value="Nuo/plastoQ_OxRdtase_6_NuoJ"/>
</dbReference>
<reference evidence="3 4" key="1">
    <citation type="submission" date="2023-11" db="EMBL/GenBank/DDBJ databases">
        <authorList>
            <person name="Xu M."/>
            <person name="Jiang T."/>
        </authorList>
    </citation>
    <scope>NUCLEOTIDE SEQUENCE [LARGE SCALE GENOMIC DNA]</scope>
    <source>
        <strain evidence="3 4">SD</strain>
    </source>
</reference>
<dbReference type="EMBL" id="JAXAVX010000002">
    <property type="protein sequence ID" value="MDX8151026.1"/>
    <property type="molecule type" value="Genomic_DNA"/>
</dbReference>
<dbReference type="GO" id="GO:0050136">
    <property type="term" value="F:NADH dehydrogenase (quinone) (non-electrogenic) activity"/>
    <property type="evidence" value="ECO:0007669"/>
    <property type="project" value="UniProtKB-EC"/>
</dbReference>
<feature type="transmembrane region" description="Helical" evidence="1">
    <location>
        <begin position="89"/>
        <end position="109"/>
    </location>
</feature>
<gene>
    <name evidence="3" type="ORF">SK069_05440</name>
</gene>
<proteinExistence type="inferred from homology"/>
<keyword evidence="4" id="KW-1185">Reference proteome</keyword>
<comment type="subcellular location">
    <subcellularLocation>
        <location evidence="1">Cell membrane</location>
        <topology evidence="1">Multi-pass membrane protein</topology>
    </subcellularLocation>
</comment>
<dbReference type="InterPro" id="IPR001457">
    <property type="entry name" value="NADH_UbQ/plastoQ_OxRdtase_su6"/>
</dbReference>
<dbReference type="Gene3D" id="1.20.120.1200">
    <property type="entry name" value="NADH-ubiquinone/plastoquinone oxidoreductase chain 6, subunit NuoJ"/>
    <property type="match status" value="1"/>
</dbReference>
<feature type="transmembrane region" description="Helical" evidence="1">
    <location>
        <begin position="141"/>
        <end position="163"/>
    </location>
</feature>
<name>A0ABU4VGT8_9ACTN</name>
<keyword evidence="1" id="KW-0874">Quinone</keyword>
<evidence type="ECO:0000313" key="3">
    <source>
        <dbReference type="EMBL" id="MDX8151026.1"/>
    </source>
</evidence>
<keyword evidence="1" id="KW-1133">Transmembrane helix</keyword>
<feature type="transmembrane region" description="Helical" evidence="1">
    <location>
        <begin position="30"/>
        <end position="51"/>
    </location>
</feature>
<keyword evidence="1" id="KW-0520">NAD</keyword>
<dbReference type="Pfam" id="PF00499">
    <property type="entry name" value="Oxidored_q3"/>
    <property type="match status" value="1"/>
</dbReference>
<feature type="transmembrane region" description="Helical" evidence="1">
    <location>
        <begin position="57"/>
        <end position="77"/>
    </location>
</feature>
<accession>A0ABU4VGT8</accession>
<dbReference type="Proteomes" id="UP001277761">
    <property type="component" value="Unassembled WGS sequence"/>
</dbReference>
<keyword evidence="3" id="KW-0560">Oxidoreductase</keyword>
<dbReference type="PANTHER" id="PTHR33269">
    <property type="entry name" value="NADH-UBIQUINONE OXIDOREDUCTASE CHAIN 6"/>
    <property type="match status" value="1"/>
</dbReference>
<feature type="region of interest" description="Disordered" evidence="2">
    <location>
        <begin position="203"/>
        <end position="233"/>
    </location>
</feature>
<dbReference type="PANTHER" id="PTHR33269:SF19">
    <property type="entry name" value="NADH-QUINONE OXIDOREDUCTASE SUBUNIT J"/>
    <property type="match status" value="1"/>
</dbReference>
<comment type="function">
    <text evidence="1">NDH-1 shuttles electrons from NADH, via FMN and iron-sulfur (Fe-S) centers, to quinones in the respiratory chain. Couples the redox reaction to proton translocation (for every two electrons transferred, four hydrogen ions are translocated across the cytoplasmic membrane), and thus conserves the redox energy in a proton gradient.</text>
</comment>
<evidence type="ECO:0000256" key="2">
    <source>
        <dbReference type="SAM" id="MobiDB-lite"/>
    </source>
</evidence>
<comment type="catalytic activity">
    <reaction evidence="1">
        <text>a quinone + NADH + 5 H(+)(in) = a quinol + NAD(+) + 4 H(+)(out)</text>
        <dbReference type="Rhea" id="RHEA:57888"/>
        <dbReference type="ChEBI" id="CHEBI:15378"/>
        <dbReference type="ChEBI" id="CHEBI:24646"/>
        <dbReference type="ChEBI" id="CHEBI:57540"/>
        <dbReference type="ChEBI" id="CHEBI:57945"/>
        <dbReference type="ChEBI" id="CHEBI:132124"/>
    </reaction>
</comment>
<evidence type="ECO:0000313" key="4">
    <source>
        <dbReference type="Proteomes" id="UP001277761"/>
    </source>
</evidence>
<comment type="similarity">
    <text evidence="1">Belongs to the complex I subunit 6 family.</text>
</comment>
<protein>
    <recommendedName>
        <fullName evidence="1">NADH-quinone oxidoreductase subunit J</fullName>
        <ecNumber evidence="1">7.1.1.-</ecNumber>
    </recommendedName>
</protein>
<comment type="caution">
    <text evidence="3">The sequence shown here is derived from an EMBL/GenBank/DDBJ whole genome shotgun (WGS) entry which is preliminary data.</text>
</comment>
<keyword evidence="1" id="KW-0812">Transmembrane</keyword>